<evidence type="ECO:0000256" key="9">
    <source>
        <dbReference type="SAM" id="MobiDB-lite"/>
    </source>
</evidence>
<evidence type="ECO:0000259" key="10">
    <source>
        <dbReference type="PROSITE" id="PS51363"/>
    </source>
</evidence>
<dbReference type="GO" id="GO:0005886">
    <property type="term" value="C:plasma membrane"/>
    <property type="evidence" value="ECO:0007669"/>
    <property type="project" value="UniProtKB-SubCell"/>
</dbReference>
<dbReference type="SUPFAM" id="SSF48371">
    <property type="entry name" value="ARM repeat"/>
    <property type="match status" value="1"/>
</dbReference>
<dbReference type="GO" id="GO:0003743">
    <property type="term" value="F:translation initiation factor activity"/>
    <property type="evidence" value="ECO:0007669"/>
    <property type="project" value="TreeGrafter"/>
</dbReference>
<comment type="similarity">
    <text evidence="3">Belongs to the eIF-2B gamma/epsilon subunits family.</text>
</comment>
<dbReference type="GO" id="GO:0005829">
    <property type="term" value="C:cytosol"/>
    <property type="evidence" value="ECO:0007669"/>
    <property type="project" value="UniProtKB-SubCell"/>
</dbReference>
<protein>
    <recommendedName>
        <fullName evidence="6">Translation initiation factor eIF2B subunit epsilon</fullName>
    </recommendedName>
    <alternativeName>
        <fullName evidence="7">eIF2B GDP-GTP exchange factor subunit epsilon</fullName>
    </alternativeName>
</protein>
<evidence type="ECO:0000256" key="6">
    <source>
        <dbReference type="ARBA" id="ARBA00044144"/>
    </source>
</evidence>
<dbReference type="PANTHER" id="PTHR45887:SF1">
    <property type="entry name" value="TRANSLATION INITIATION FACTOR EIF-2B SUBUNIT EPSILON"/>
    <property type="match status" value="1"/>
</dbReference>
<dbReference type="CDD" id="cd04197">
    <property type="entry name" value="eIF-2B_epsilon_N"/>
    <property type="match status" value="1"/>
</dbReference>
<comment type="similarity">
    <text evidence="5">Belongs to the cytochrome b5 family. MAPR subfamily.</text>
</comment>
<keyword evidence="4" id="KW-0963">Cytoplasm</keyword>
<evidence type="ECO:0000256" key="4">
    <source>
        <dbReference type="ARBA" id="ARBA00022490"/>
    </source>
</evidence>
<comment type="caution">
    <text evidence="11">The sequence shown here is derived from an EMBL/GenBank/DDBJ whole genome shotgun (WGS) entry which is preliminary data.</text>
</comment>
<evidence type="ECO:0000313" key="12">
    <source>
        <dbReference type="Proteomes" id="UP000719412"/>
    </source>
</evidence>
<name>A0A8J6LEW6_TENMO</name>
<dbReference type="Pfam" id="PF00173">
    <property type="entry name" value="Cyt-b5"/>
    <property type="match status" value="1"/>
</dbReference>
<sequence>MSMKSKEVLKDDVVQAVVIADTFGDEFLPISSDIPLSLLPLVNKPLIDYTLEFLSLGGIEETFLFCCSHVDAIRAHINQSIKDGSFWNLTMKVTIIVSESCHSFGDCLRDLDRKGILRGNFVLLEPGTVSNIKLLPIIKKHNEVTNKDKGAAMTLVFQEAGIGQMGRDPTEEVVVAVNNNRRVLFHRKLGQSKERKIEFPLEIFLDNSCVSLRHNLKDTHIAICSPSVLPLFSDNFDFQTKDDFVRGLLINEEILGSTVYCHIVKGNNYGSATTSWRMYQSISRELQCKWIYPLQPPTTKNHILKKGVVTGEGVSIKDQKKIVNSIIGDNVKIGENVQITESFVFANTSIDDNVVITHSIVGPNCQIKSKSKITLGSIIGKGVVVEKEGFIENSLVQATEPEDCDDKDKLGKKAFRLKLEGDDDDDVATILTRKFSTLRIDDNQEQEESDDDAFTDSEDEELSHTQSPPPDDTKLFFTEVIDSLTRGFEDELRCEHLILEINSSRYAYNVTVKEVNFNVIKAILHMSLRFSSGPQFLPHFARLLSYFAPILKNYLRNEGAMLDTLQALEDVAISNEDVNEKWVKFALQWFYDKDYVTEDVILEWAKSLDDKCRFYAQLLEDNMAENEAKSGGFLTNIVLEIVQSPLNIALVCLIGVLVYKIVKSRQDVPISRPPEPTLPKLKKRDFTVEELKKYDGTQEDGRVLVAVNGTVYDVTRGKHFYGPGGPYAAFGGRDASRGLATFSVSAKTDEYDDLSDLNTMEMDSVREWEAQFKEKYDVVGKLLKPGEQATSYSDDEEEETPSAAGDKSKDD</sequence>
<dbReference type="PANTHER" id="PTHR45887">
    <property type="entry name" value="TRANSLATION INITIATION FACTOR EIF-2B SUBUNIT EPSILON"/>
    <property type="match status" value="1"/>
</dbReference>
<dbReference type="Gene3D" id="1.25.40.180">
    <property type="match status" value="1"/>
</dbReference>
<feature type="region of interest" description="Disordered" evidence="9">
    <location>
        <begin position="441"/>
        <end position="472"/>
    </location>
</feature>
<organism evidence="11 12">
    <name type="scientific">Tenebrio molitor</name>
    <name type="common">Yellow mealworm beetle</name>
    <dbReference type="NCBI Taxonomy" id="7067"/>
    <lineage>
        <taxon>Eukaryota</taxon>
        <taxon>Metazoa</taxon>
        <taxon>Ecdysozoa</taxon>
        <taxon>Arthropoda</taxon>
        <taxon>Hexapoda</taxon>
        <taxon>Insecta</taxon>
        <taxon>Pterygota</taxon>
        <taxon>Neoptera</taxon>
        <taxon>Endopterygota</taxon>
        <taxon>Coleoptera</taxon>
        <taxon>Polyphaga</taxon>
        <taxon>Cucujiformia</taxon>
        <taxon>Tenebrionidae</taxon>
        <taxon>Tenebrio</taxon>
    </lineage>
</organism>
<evidence type="ECO:0000313" key="11">
    <source>
        <dbReference type="EMBL" id="KAH0817372.1"/>
    </source>
</evidence>
<reference evidence="11" key="2">
    <citation type="submission" date="2021-08" db="EMBL/GenBank/DDBJ databases">
        <authorList>
            <person name="Eriksson T."/>
        </authorList>
    </citation>
    <scope>NUCLEOTIDE SEQUENCE</scope>
    <source>
        <strain evidence="11">Stoneville</strain>
        <tissue evidence="11">Whole head</tissue>
    </source>
</reference>
<dbReference type="SUPFAM" id="SSF53448">
    <property type="entry name" value="Nucleotide-diphospho-sugar transferases"/>
    <property type="match status" value="1"/>
</dbReference>
<evidence type="ECO:0000256" key="3">
    <source>
        <dbReference type="ARBA" id="ARBA00007878"/>
    </source>
</evidence>
<evidence type="ECO:0000256" key="5">
    <source>
        <dbReference type="ARBA" id="ARBA00038357"/>
    </source>
</evidence>
<dbReference type="Proteomes" id="UP000719412">
    <property type="component" value="Unassembled WGS sequence"/>
</dbReference>
<accession>A0A8J6LEW6</accession>
<dbReference type="SMART" id="SM01117">
    <property type="entry name" value="Cyt-b5"/>
    <property type="match status" value="1"/>
</dbReference>
<dbReference type="Pfam" id="PF02020">
    <property type="entry name" value="W2"/>
    <property type="match status" value="1"/>
</dbReference>
<dbReference type="AlphaFoldDB" id="A0A8J6LEW6"/>
<gene>
    <name evidence="11" type="ORF">GEV33_005420</name>
</gene>
<comment type="subcellular location">
    <subcellularLocation>
        <location evidence="2">Cell membrane</location>
        <topology evidence="2">Multi-pass membrane protein</topology>
    </subcellularLocation>
    <subcellularLocation>
        <location evidence="1">Cytoplasm</location>
        <location evidence="1">Cytosol</location>
    </subcellularLocation>
</comment>
<dbReference type="GO" id="GO:0005085">
    <property type="term" value="F:guanyl-nucleotide exchange factor activity"/>
    <property type="evidence" value="ECO:0007669"/>
    <property type="project" value="InterPro"/>
</dbReference>
<dbReference type="CDD" id="cd03356">
    <property type="entry name" value="LbH_G1P_AT_C_like"/>
    <property type="match status" value="1"/>
</dbReference>
<reference evidence="11" key="1">
    <citation type="journal article" date="2020" name="J Insects Food Feed">
        <title>The yellow mealworm (Tenebrio molitor) genome: a resource for the emerging insects as food and feed industry.</title>
        <authorList>
            <person name="Eriksson T."/>
            <person name="Andere A."/>
            <person name="Kelstrup H."/>
            <person name="Emery V."/>
            <person name="Picard C."/>
        </authorList>
    </citation>
    <scope>NUCLEOTIDE SEQUENCE</scope>
    <source>
        <strain evidence="11">Stoneville</strain>
        <tissue evidence="11">Whole head</tissue>
    </source>
</reference>
<dbReference type="EMBL" id="JABDTM020019614">
    <property type="protein sequence ID" value="KAH0817372.1"/>
    <property type="molecule type" value="Genomic_DNA"/>
</dbReference>
<dbReference type="InterPro" id="IPR051956">
    <property type="entry name" value="eIF2B_epsilon"/>
</dbReference>
<proteinExistence type="inferred from homology"/>
<dbReference type="InterPro" id="IPR029044">
    <property type="entry name" value="Nucleotide-diphossugar_trans"/>
</dbReference>
<evidence type="ECO:0000256" key="8">
    <source>
        <dbReference type="ARBA" id="ARBA00046432"/>
    </source>
</evidence>
<comment type="subunit">
    <text evidence="8">Component of the translation initiation factor 2B (eIF2B) complex which is a heterodecamer of two sets of five different subunits: alpha, beta, gamma, delta and epsilon. Subunits alpha, beta and delta comprise a regulatory subcomplex and subunits epsilon and gamma comprise a catalytic subcomplex. Within the complex, the hexameric regulatory complex resides at the center, with the two heterodimeric catalytic subcomplexes bound on opposite sides.</text>
</comment>
<dbReference type="InterPro" id="IPR003307">
    <property type="entry name" value="W2_domain"/>
</dbReference>
<dbReference type="SUPFAM" id="SSF55856">
    <property type="entry name" value="Cytochrome b5-like heme/steroid binding domain"/>
    <property type="match status" value="1"/>
</dbReference>
<dbReference type="InterPro" id="IPR035543">
    <property type="entry name" value="eIF-2B_epsilon_N"/>
</dbReference>
<dbReference type="InterPro" id="IPR001199">
    <property type="entry name" value="Cyt_B5-like_heme/steroid-bd"/>
</dbReference>
<dbReference type="InterPro" id="IPR044123">
    <property type="entry name" value="W2_eIF2B_epsilon"/>
</dbReference>
<dbReference type="Pfam" id="PF25084">
    <property type="entry name" value="LbH_EIF2B"/>
    <property type="match status" value="1"/>
</dbReference>
<feature type="domain" description="W2" evidence="10">
    <location>
        <begin position="470"/>
        <end position="633"/>
    </location>
</feature>
<evidence type="ECO:0000256" key="1">
    <source>
        <dbReference type="ARBA" id="ARBA00004514"/>
    </source>
</evidence>
<dbReference type="InterPro" id="IPR036400">
    <property type="entry name" value="Cyt_B5-like_heme/steroid_sf"/>
</dbReference>
<keyword evidence="12" id="KW-1185">Reference proteome</keyword>
<dbReference type="Gene3D" id="3.90.550.10">
    <property type="entry name" value="Spore Coat Polysaccharide Biosynthesis Protein SpsA, Chain A"/>
    <property type="match status" value="1"/>
</dbReference>
<evidence type="ECO:0000256" key="7">
    <source>
        <dbReference type="ARBA" id="ARBA00044345"/>
    </source>
</evidence>
<dbReference type="InterPro" id="IPR056764">
    <property type="entry name" value="LbH_EIF2B3/5"/>
</dbReference>
<dbReference type="Gene3D" id="3.10.120.10">
    <property type="entry name" value="Cytochrome b5-like heme/steroid binding domain"/>
    <property type="match status" value="1"/>
</dbReference>
<evidence type="ECO:0000256" key="2">
    <source>
        <dbReference type="ARBA" id="ARBA00004651"/>
    </source>
</evidence>
<dbReference type="GO" id="GO:0031369">
    <property type="term" value="F:translation initiation factor binding"/>
    <property type="evidence" value="ECO:0007669"/>
    <property type="project" value="InterPro"/>
</dbReference>
<dbReference type="Gene3D" id="2.160.10.10">
    <property type="entry name" value="Hexapeptide repeat proteins"/>
    <property type="match status" value="1"/>
</dbReference>
<dbReference type="PROSITE" id="PS51363">
    <property type="entry name" value="W2"/>
    <property type="match status" value="1"/>
</dbReference>
<dbReference type="FunFam" id="3.10.120.10:FF:000003">
    <property type="entry name" value="membrane-associated progesterone receptor component 1"/>
    <property type="match status" value="1"/>
</dbReference>
<feature type="compositionally biased region" description="Acidic residues" evidence="9">
    <location>
        <begin position="443"/>
        <end position="461"/>
    </location>
</feature>
<dbReference type="CDD" id="cd11558">
    <property type="entry name" value="W2_eIF2B_epsilon"/>
    <property type="match status" value="1"/>
</dbReference>
<feature type="region of interest" description="Disordered" evidence="9">
    <location>
        <begin position="786"/>
        <end position="811"/>
    </location>
</feature>
<dbReference type="InterPro" id="IPR016024">
    <property type="entry name" value="ARM-type_fold"/>
</dbReference>
<dbReference type="GO" id="GO:0005851">
    <property type="term" value="C:eukaryotic translation initiation factor 2B complex"/>
    <property type="evidence" value="ECO:0007669"/>
    <property type="project" value="TreeGrafter"/>
</dbReference>